<dbReference type="Proteomes" id="UP000077266">
    <property type="component" value="Unassembled WGS sequence"/>
</dbReference>
<gene>
    <name evidence="1" type="ORF">EXIGLDRAFT_611048</name>
</gene>
<name>A0A165JMU8_EXIGL</name>
<proteinExistence type="predicted"/>
<reference evidence="1 2" key="1">
    <citation type="journal article" date="2016" name="Mol. Biol. Evol.">
        <title>Comparative Genomics of Early-Diverging Mushroom-Forming Fungi Provides Insights into the Origins of Lignocellulose Decay Capabilities.</title>
        <authorList>
            <person name="Nagy L.G."/>
            <person name="Riley R."/>
            <person name="Tritt A."/>
            <person name="Adam C."/>
            <person name="Daum C."/>
            <person name="Floudas D."/>
            <person name="Sun H."/>
            <person name="Yadav J.S."/>
            <person name="Pangilinan J."/>
            <person name="Larsson K.H."/>
            <person name="Matsuura K."/>
            <person name="Barry K."/>
            <person name="Labutti K."/>
            <person name="Kuo R."/>
            <person name="Ohm R.A."/>
            <person name="Bhattacharya S.S."/>
            <person name="Shirouzu T."/>
            <person name="Yoshinaga Y."/>
            <person name="Martin F.M."/>
            <person name="Grigoriev I.V."/>
            <person name="Hibbett D.S."/>
        </authorList>
    </citation>
    <scope>NUCLEOTIDE SEQUENCE [LARGE SCALE GENOMIC DNA]</scope>
    <source>
        <strain evidence="1 2">HHB12029</strain>
    </source>
</reference>
<dbReference type="OrthoDB" id="4230923at2759"/>
<sequence>MAVTAVLKENPLSADDPLNGPDKLKVLSVSKLRNRGVLFNFADKLAADWVKRNRALFAASFDPAALVRDRGYQILVKNVPVDVDIDKAETLRAIEEGNGLPPHSLLSAAWLKPIIRRRKEQQNAHLRVAVSDPVWANALI</sequence>
<dbReference type="AlphaFoldDB" id="A0A165JMU8"/>
<accession>A0A165JMU8</accession>
<keyword evidence="2" id="KW-1185">Reference proteome</keyword>
<organism evidence="1 2">
    <name type="scientific">Exidia glandulosa HHB12029</name>
    <dbReference type="NCBI Taxonomy" id="1314781"/>
    <lineage>
        <taxon>Eukaryota</taxon>
        <taxon>Fungi</taxon>
        <taxon>Dikarya</taxon>
        <taxon>Basidiomycota</taxon>
        <taxon>Agaricomycotina</taxon>
        <taxon>Agaricomycetes</taxon>
        <taxon>Auriculariales</taxon>
        <taxon>Exidiaceae</taxon>
        <taxon>Exidia</taxon>
    </lineage>
</organism>
<evidence type="ECO:0000313" key="2">
    <source>
        <dbReference type="Proteomes" id="UP000077266"/>
    </source>
</evidence>
<dbReference type="STRING" id="1314781.A0A165JMU8"/>
<dbReference type="InParanoid" id="A0A165JMU8"/>
<evidence type="ECO:0000313" key="1">
    <source>
        <dbReference type="EMBL" id="KZV95077.1"/>
    </source>
</evidence>
<feature type="non-terminal residue" evidence="1">
    <location>
        <position position="140"/>
    </location>
</feature>
<dbReference type="EMBL" id="KV425963">
    <property type="protein sequence ID" value="KZV95077.1"/>
    <property type="molecule type" value="Genomic_DNA"/>
</dbReference>
<protein>
    <submittedName>
        <fullName evidence="1">Uncharacterized protein</fullName>
    </submittedName>
</protein>